<feature type="non-terminal residue" evidence="2">
    <location>
        <position position="98"/>
    </location>
</feature>
<dbReference type="Gene3D" id="3.50.50.100">
    <property type="match status" value="1"/>
</dbReference>
<dbReference type="EC" id="1.6.99.3" evidence="2"/>
<dbReference type="EMBL" id="DQ782793">
    <property type="protein sequence ID" value="ABH11033.1"/>
    <property type="molecule type" value="mRNA"/>
</dbReference>
<protein>
    <submittedName>
        <fullName evidence="2">NADH dehydrogenase protein family</fullName>
        <ecNumber evidence="2">1.6.99.3</ecNumber>
    </submittedName>
</protein>
<evidence type="ECO:0000256" key="1">
    <source>
        <dbReference type="SAM" id="MobiDB-lite"/>
    </source>
</evidence>
<name>A6XGW5_9CHLO</name>
<dbReference type="AlphaFoldDB" id="A6XGW5"/>
<evidence type="ECO:0000313" key="2">
    <source>
        <dbReference type="EMBL" id="ABH11033.1"/>
    </source>
</evidence>
<accession>A6XGW5</accession>
<organism evidence="2">
    <name type="scientific">Polytomella parva</name>
    <dbReference type="NCBI Taxonomy" id="51329"/>
    <lineage>
        <taxon>Eukaryota</taxon>
        <taxon>Viridiplantae</taxon>
        <taxon>Chlorophyta</taxon>
        <taxon>core chlorophytes</taxon>
        <taxon>Chlorophyceae</taxon>
        <taxon>CS clade</taxon>
        <taxon>Chlamydomonadales</taxon>
        <taxon>Chlamydomonadaceae</taxon>
        <taxon>Polytomella</taxon>
    </lineage>
</organism>
<proteinExistence type="evidence at transcript level"/>
<reference evidence="2" key="1">
    <citation type="submission" date="2006-06" db="EMBL/GenBank/DDBJ databases">
        <title>The colorless plastid of the green alga Polytomella parva: a repertoire of its functions.</title>
        <authorList>
            <person name="Borza T."/>
            <person name="Rajeswaran A."/>
            <person name="Lee R.W."/>
        </authorList>
    </citation>
    <scope>NUCLEOTIDE SEQUENCE</scope>
    <source>
        <strain evidence="2">SAG 63-3</strain>
    </source>
</reference>
<dbReference type="GO" id="GO:0016491">
    <property type="term" value="F:oxidoreductase activity"/>
    <property type="evidence" value="ECO:0007669"/>
    <property type="project" value="UniProtKB-KW"/>
</dbReference>
<sequence>MQQAECVAWNIWSAVHRRTQVPFQYNHLGNMLSLGAMDAVVALNFAPPPPLAATAAPFAAVLGVGFEGQIQQRLGSRAQSTKPAVELKSSKGDSVNLE</sequence>
<feature type="non-terminal residue" evidence="2">
    <location>
        <position position="1"/>
    </location>
</feature>
<feature type="region of interest" description="Disordered" evidence="1">
    <location>
        <begin position="75"/>
        <end position="98"/>
    </location>
</feature>
<keyword evidence="2" id="KW-0560">Oxidoreductase</keyword>